<dbReference type="InterPro" id="IPR027417">
    <property type="entry name" value="P-loop_NTPase"/>
</dbReference>
<dbReference type="PANTHER" id="PTHR30050:SF4">
    <property type="entry name" value="ATP-BINDING PROTEIN RV3427C IN INSERTION SEQUENCE-RELATED"/>
    <property type="match status" value="1"/>
</dbReference>
<keyword evidence="4" id="KW-1185">Reference proteome</keyword>
<dbReference type="SMART" id="SM00382">
    <property type="entry name" value="AAA"/>
    <property type="match status" value="1"/>
</dbReference>
<dbReference type="NCBIfam" id="NF005304">
    <property type="entry name" value="PRK06835.1"/>
    <property type="match status" value="1"/>
</dbReference>
<comment type="caution">
    <text evidence="3">The sequence shown here is derived from an EMBL/GenBank/DDBJ whole genome shotgun (WGS) entry which is preliminary data.</text>
</comment>
<dbReference type="PANTHER" id="PTHR30050">
    <property type="entry name" value="CHROMOSOMAL REPLICATION INITIATOR PROTEIN DNAA"/>
    <property type="match status" value="1"/>
</dbReference>
<dbReference type="InterPro" id="IPR003593">
    <property type="entry name" value="AAA+_ATPase"/>
</dbReference>
<dbReference type="Pfam" id="PF00308">
    <property type="entry name" value="Bac_DnaA"/>
    <property type="match status" value="1"/>
</dbReference>
<evidence type="ECO:0000259" key="2">
    <source>
        <dbReference type="SMART" id="SM00382"/>
    </source>
</evidence>
<dbReference type="InterPro" id="IPR013317">
    <property type="entry name" value="DnaA_dom"/>
</dbReference>
<dbReference type="SUPFAM" id="SSF52540">
    <property type="entry name" value="P-loop containing nucleoside triphosphate hydrolases"/>
    <property type="match status" value="1"/>
</dbReference>
<dbReference type="EMBL" id="QGDL01000012">
    <property type="protein sequence ID" value="PWJ23833.1"/>
    <property type="molecule type" value="Genomic_DNA"/>
</dbReference>
<dbReference type="Proteomes" id="UP000245845">
    <property type="component" value="Unassembled WGS sequence"/>
</dbReference>
<keyword evidence="1" id="KW-0235">DNA replication</keyword>
<accession>A0A2Y9C628</accession>
<evidence type="ECO:0000256" key="1">
    <source>
        <dbReference type="RuleBase" id="RU004227"/>
    </source>
</evidence>
<dbReference type="Gene3D" id="3.40.50.300">
    <property type="entry name" value="P-loop containing nucleotide triphosphate hydrolases"/>
    <property type="match status" value="1"/>
</dbReference>
<dbReference type="GO" id="GO:0006260">
    <property type="term" value="P:DNA replication"/>
    <property type="evidence" value="ECO:0007669"/>
    <property type="project" value="TreeGrafter"/>
</dbReference>
<proteinExistence type="inferred from homology"/>
<feature type="domain" description="AAA+ ATPase" evidence="2">
    <location>
        <begin position="182"/>
        <end position="313"/>
    </location>
</feature>
<name>A0A2Y9C628_9FIRM</name>
<sequence length="341" mass="39514">MGLKPSQYQAIMRDYEQRQLKNHDILTRHYEEVYKQLPEFKSLDDSISILSVQYGRKLLNGDDKAVDSLKEELAILRSSKKELLRSGGFPDDYLDPVYDCKDCKDTGYIDNKKCHCFKKAVIGILYEQSNLNQILEQENFNTFSLDYYSDNYIDKKTGRSSRQTMQDALKVCHDFVDNFGAGTSNLFLYGDVGVGKTFLSNCIAKELMDREFSVLYFSASKFFSILAKNTFDKNNIDAQNMYEYIFDCDLLIIDDLGTEFTNTFVASQFFTCINERLLSRKSTIISTNLSLDTLADLYTERSFSRITSNYTMLKLIGDDIRIKKKLKIREDHSCYTEQKEI</sequence>
<dbReference type="InterPro" id="IPR020591">
    <property type="entry name" value="Chromosome_initiator_DnaA-like"/>
</dbReference>
<protein>
    <submittedName>
        <fullName evidence="3">DNA replication protein DnaC</fullName>
    </submittedName>
</protein>
<dbReference type="PRINTS" id="PR00051">
    <property type="entry name" value="DNAA"/>
</dbReference>
<dbReference type="RefSeq" id="WP_109732668.1">
    <property type="nucleotide sequence ID" value="NZ_BAAACK010000025.1"/>
</dbReference>
<dbReference type="GO" id="GO:0005524">
    <property type="term" value="F:ATP binding"/>
    <property type="evidence" value="ECO:0007669"/>
    <property type="project" value="InterPro"/>
</dbReference>
<dbReference type="AlphaFoldDB" id="A0A2Y9C628"/>
<gene>
    <name evidence="3" type="ORF">A8806_11279</name>
</gene>
<organism evidence="3 4">
    <name type="scientific">Faecalicatena orotica</name>
    <dbReference type="NCBI Taxonomy" id="1544"/>
    <lineage>
        <taxon>Bacteria</taxon>
        <taxon>Bacillati</taxon>
        <taxon>Bacillota</taxon>
        <taxon>Clostridia</taxon>
        <taxon>Lachnospirales</taxon>
        <taxon>Lachnospiraceae</taxon>
        <taxon>Faecalicatena</taxon>
    </lineage>
</organism>
<dbReference type="CDD" id="cd00009">
    <property type="entry name" value="AAA"/>
    <property type="match status" value="1"/>
</dbReference>
<dbReference type="OrthoDB" id="9776217at2"/>
<reference evidence="3 4" key="1">
    <citation type="submission" date="2018-05" db="EMBL/GenBank/DDBJ databases">
        <title>The Hungate 1000. A catalogue of reference genomes from the rumen microbiome.</title>
        <authorList>
            <person name="Kelly W."/>
        </authorList>
    </citation>
    <scope>NUCLEOTIDE SEQUENCE [LARGE SCALE GENOMIC DNA]</scope>
    <source>
        <strain evidence="3 4">NLAE-zl-C242</strain>
    </source>
</reference>
<evidence type="ECO:0000313" key="3">
    <source>
        <dbReference type="EMBL" id="PWJ23833.1"/>
    </source>
</evidence>
<evidence type="ECO:0000313" key="4">
    <source>
        <dbReference type="Proteomes" id="UP000245845"/>
    </source>
</evidence>
<comment type="similarity">
    <text evidence="1">Belongs to the DnaA family.</text>
</comment>